<organism evidence="2 3">
    <name type="scientific">Azobacteroides pseudotrichonymphae genomovar. CFP2</name>
    <dbReference type="NCBI Taxonomy" id="511995"/>
    <lineage>
        <taxon>Bacteria</taxon>
        <taxon>Pseudomonadati</taxon>
        <taxon>Bacteroidota</taxon>
        <taxon>Bacteroidia</taxon>
        <taxon>Bacteroidales</taxon>
        <taxon>Candidatus Azobacteroides</taxon>
    </lineage>
</organism>
<dbReference type="EMBL" id="AP010656">
    <property type="protein sequence ID" value="BAG83519.1"/>
    <property type="molecule type" value="Genomic_DNA"/>
</dbReference>
<dbReference type="InterPro" id="IPR007557">
    <property type="entry name" value="PSP1_C"/>
</dbReference>
<dbReference type="GO" id="GO:0005737">
    <property type="term" value="C:cytoplasm"/>
    <property type="evidence" value="ECO:0007669"/>
    <property type="project" value="TreeGrafter"/>
</dbReference>
<keyword evidence="3" id="KW-1185">Reference proteome</keyword>
<sequence>MEYCLYSGQCCITSKGCCEKQCSKLNTYDYLCDIPESQQNTNYIEVQFKNARKGYYFNSEKIKFKKGDLVVVESTIGYDIGTVTLTSQLVLLQMKKRCRPNTEIKRVLRQANMVDIEKFKEAKDREYLTTIRSRELAKHLELQMKISYVEYQGDGSKATFYYIAEERIDFRQLIKDLAAAFHIRVEMRQIGVRQEAGQIGGIGSCGRELCCSGWMHKFVSVSTSVAQLQDISINTQKLAGQCTKLRCCLNYEVDTYIKAQKHFPSREIPLETRSDLYYCIKVDLLKNQMYYSSNVNNTTNVIAISPEKAFEIIHMNKKGHKPSTLETEQNKQSSNSCQDVLRGNLTRFDSFRKEK</sequence>
<dbReference type="Pfam" id="PF04468">
    <property type="entry name" value="PSP1"/>
    <property type="match status" value="1"/>
</dbReference>
<dbReference type="RefSeq" id="WP_012573280.1">
    <property type="nucleotide sequence ID" value="NC_011565.1"/>
</dbReference>
<dbReference type="KEGG" id="aps:CFPG_256"/>
<name>B6YQP7_AZOPC</name>
<dbReference type="STRING" id="511995.CFPG_256"/>
<protein>
    <recommendedName>
        <fullName evidence="1">PSP1 C-terminal domain-containing protein</fullName>
    </recommendedName>
</protein>
<evidence type="ECO:0000313" key="2">
    <source>
        <dbReference type="EMBL" id="BAG83519.1"/>
    </source>
</evidence>
<dbReference type="OrthoDB" id="9779344at2"/>
<accession>B6YQP7</accession>
<gene>
    <name evidence="2" type="ordered locus">CFPG_256</name>
</gene>
<dbReference type="HOGENOM" id="CLU_033149_0_1_10"/>
<dbReference type="InterPro" id="IPR047767">
    <property type="entry name" value="PSP1-like"/>
</dbReference>
<evidence type="ECO:0000259" key="1">
    <source>
        <dbReference type="PROSITE" id="PS51411"/>
    </source>
</evidence>
<dbReference type="PANTHER" id="PTHR43830:SF3">
    <property type="entry name" value="PROTEIN PSP1"/>
    <property type="match status" value="1"/>
</dbReference>
<dbReference type="Proteomes" id="UP000000723">
    <property type="component" value="Chromosome"/>
</dbReference>
<reference evidence="3" key="1">
    <citation type="journal article" date="2008" name="Science">
        <title>Genome of an endosymbiont coupling N2 fixation to cellulolysis within RT protist cells in termite gut.</title>
        <authorList>
            <person name="Hongoh Y."/>
            <person name="Sharma V.K."/>
            <person name="Prakash T."/>
            <person name="Noda S."/>
            <person name="Toh H."/>
            <person name="Taylor T.D."/>
            <person name="Kudo T."/>
            <person name="Sakaki Y."/>
            <person name="Toyoda A."/>
            <person name="Hattori M."/>
            <person name="Ohkuma M."/>
        </authorList>
    </citation>
    <scope>NUCLEOTIDE SEQUENCE [LARGE SCALE GENOMIC DNA]</scope>
</reference>
<dbReference type="AlphaFoldDB" id="B6YQP7"/>
<dbReference type="NCBIfam" id="NF041131">
    <property type="entry name" value="RicT_YaaT_fam"/>
    <property type="match status" value="1"/>
</dbReference>
<proteinExistence type="predicted"/>
<evidence type="ECO:0000313" key="3">
    <source>
        <dbReference type="Proteomes" id="UP000000723"/>
    </source>
</evidence>
<dbReference type="eggNOG" id="COG1774">
    <property type="taxonomic scope" value="Bacteria"/>
</dbReference>
<feature type="domain" description="PSP1 C-terminal" evidence="1">
    <location>
        <begin position="105"/>
        <end position="190"/>
    </location>
</feature>
<dbReference type="PANTHER" id="PTHR43830">
    <property type="entry name" value="PROTEIN PSP1"/>
    <property type="match status" value="1"/>
</dbReference>
<dbReference type="PROSITE" id="PS51411">
    <property type="entry name" value="PSP1_C"/>
    <property type="match status" value="1"/>
</dbReference>